<dbReference type="GO" id="GO:0005730">
    <property type="term" value="C:nucleolus"/>
    <property type="evidence" value="ECO:0007669"/>
    <property type="project" value="UniProtKB-SubCell"/>
</dbReference>
<dbReference type="EMBL" id="KN833692">
    <property type="protein sequence ID" value="KIK28443.1"/>
    <property type="molecule type" value="Genomic_DNA"/>
</dbReference>
<dbReference type="GO" id="GO:0030688">
    <property type="term" value="C:preribosome, small subunit precursor"/>
    <property type="evidence" value="ECO:0007669"/>
    <property type="project" value="InterPro"/>
</dbReference>
<dbReference type="InterPro" id="IPR028160">
    <property type="entry name" value="Slx9-like"/>
</dbReference>
<evidence type="ECO:0000256" key="2">
    <source>
        <dbReference type="ARBA" id="ARBA00011022"/>
    </source>
</evidence>
<comment type="similarity">
    <text evidence="2">Belongs to the SLX9 family.</text>
</comment>
<comment type="subcellular location">
    <subcellularLocation>
        <location evidence="1">Nucleus</location>
        <location evidence="1">Nucleolus</location>
    </subcellularLocation>
</comment>
<gene>
    <name evidence="6" type="ORF">PISMIDRAFT_582542</name>
</gene>
<organism evidence="6 7">
    <name type="scientific">Pisolithus microcarpus 441</name>
    <dbReference type="NCBI Taxonomy" id="765257"/>
    <lineage>
        <taxon>Eukaryota</taxon>
        <taxon>Fungi</taxon>
        <taxon>Dikarya</taxon>
        <taxon>Basidiomycota</taxon>
        <taxon>Agaricomycotina</taxon>
        <taxon>Agaricomycetes</taxon>
        <taxon>Agaricomycetidae</taxon>
        <taxon>Boletales</taxon>
        <taxon>Sclerodermatineae</taxon>
        <taxon>Pisolithaceae</taxon>
        <taxon>Pisolithus</taxon>
    </lineage>
</organism>
<evidence type="ECO:0000313" key="6">
    <source>
        <dbReference type="EMBL" id="KIK28443.1"/>
    </source>
</evidence>
<name>A0A0D0A906_9AGAM</name>
<evidence type="ECO:0000256" key="3">
    <source>
        <dbReference type="ARBA" id="ARBA00021321"/>
    </source>
</evidence>
<evidence type="ECO:0000313" key="7">
    <source>
        <dbReference type="Proteomes" id="UP000054018"/>
    </source>
</evidence>
<evidence type="ECO:0000256" key="1">
    <source>
        <dbReference type="ARBA" id="ARBA00004604"/>
    </source>
</evidence>
<protein>
    <recommendedName>
        <fullName evidence="3">Ribosome biogenesis protein SLX9</fullName>
    </recommendedName>
</protein>
<dbReference type="STRING" id="765257.A0A0D0A906"/>
<sequence>MPKQRRVRVTPHRLANHPFAISDASAETFETRASTSVQSDHCELTHESVTSPQGQETLEPLAGAALPGLSKKEKQRRKHEAFVDKLASTLLPYSKAQRRRFNKKTREQVGGGMADMDLALSALQEKDPSLEAAKGLHTDSVTPSSTVKQTATGRIGKSKGVPLSKAQRKRALEVENLRHPLILSDPQFSSSPFETIRIHAQNTLEKRST</sequence>
<dbReference type="AlphaFoldDB" id="A0A0D0A906"/>
<dbReference type="HOGENOM" id="CLU_116375_0_0_1"/>
<evidence type="ECO:0000256" key="4">
    <source>
        <dbReference type="ARBA" id="ARBA00023242"/>
    </source>
</evidence>
<keyword evidence="7" id="KW-1185">Reference proteome</keyword>
<dbReference type="Proteomes" id="UP000054018">
    <property type="component" value="Unassembled WGS sequence"/>
</dbReference>
<keyword evidence="4" id="KW-0539">Nucleus</keyword>
<accession>A0A0D0A906</accession>
<reference evidence="7" key="2">
    <citation type="submission" date="2015-01" db="EMBL/GenBank/DDBJ databases">
        <title>Evolutionary Origins and Diversification of the Mycorrhizal Mutualists.</title>
        <authorList>
            <consortium name="DOE Joint Genome Institute"/>
            <consortium name="Mycorrhizal Genomics Consortium"/>
            <person name="Kohler A."/>
            <person name="Kuo A."/>
            <person name="Nagy L.G."/>
            <person name="Floudas D."/>
            <person name="Copeland A."/>
            <person name="Barry K.W."/>
            <person name="Cichocki N."/>
            <person name="Veneault-Fourrey C."/>
            <person name="LaButti K."/>
            <person name="Lindquist E.A."/>
            <person name="Lipzen A."/>
            <person name="Lundell T."/>
            <person name="Morin E."/>
            <person name="Murat C."/>
            <person name="Riley R."/>
            <person name="Ohm R."/>
            <person name="Sun H."/>
            <person name="Tunlid A."/>
            <person name="Henrissat B."/>
            <person name="Grigoriev I.V."/>
            <person name="Hibbett D.S."/>
            <person name="Martin F."/>
        </authorList>
    </citation>
    <scope>NUCLEOTIDE SEQUENCE [LARGE SCALE GENOMIC DNA]</scope>
    <source>
        <strain evidence="7">441</strain>
    </source>
</reference>
<dbReference type="OrthoDB" id="18703at2759"/>
<feature type="compositionally biased region" description="Polar residues" evidence="5">
    <location>
        <begin position="139"/>
        <end position="152"/>
    </location>
</feature>
<dbReference type="Pfam" id="PF15341">
    <property type="entry name" value="SLX9"/>
    <property type="match status" value="1"/>
</dbReference>
<proteinExistence type="inferred from homology"/>
<dbReference type="GO" id="GO:0030686">
    <property type="term" value="C:90S preribosome"/>
    <property type="evidence" value="ECO:0007669"/>
    <property type="project" value="InterPro"/>
</dbReference>
<evidence type="ECO:0000256" key="5">
    <source>
        <dbReference type="SAM" id="MobiDB-lite"/>
    </source>
</evidence>
<dbReference type="GO" id="GO:0000462">
    <property type="term" value="P:maturation of SSU-rRNA from tricistronic rRNA transcript (SSU-rRNA, 5.8S rRNA, LSU-rRNA)"/>
    <property type="evidence" value="ECO:0007669"/>
    <property type="project" value="InterPro"/>
</dbReference>
<feature type="region of interest" description="Disordered" evidence="5">
    <location>
        <begin position="136"/>
        <end position="168"/>
    </location>
</feature>
<reference evidence="6 7" key="1">
    <citation type="submission" date="2014-04" db="EMBL/GenBank/DDBJ databases">
        <authorList>
            <consortium name="DOE Joint Genome Institute"/>
            <person name="Kuo A."/>
            <person name="Kohler A."/>
            <person name="Costa M.D."/>
            <person name="Nagy L.G."/>
            <person name="Floudas D."/>
            <person name="Copeland A."/>
            <person name="Barry K.W."/>
            <person name="Cichocki N."/>
            <person name="Veneault-Fourrey C."/>
            <person name="LaButti K."/>
            <person name="Lindquist E.A."/>
            <person name="Lipzen A."/>
            <person name="Lundell T."/>
            <person name="Morin E."/>
            <person name="Murat C."/>
            <person name="Sun H."/>
            <person name="Tunlid A."/>
            <person name="Henrissat B."/>
            <person name="Grigoriev I.V."/>
            <person name="Hibbett D.S."/>
            <person name="Martin F."/>
            <person name="Nordberg H.P."/>
            <person name="Cantor M.N."/>
            <person name="Hua S.X."/>
        </authorList>
    </citation>
    <scope>NUCLEOTIDE SEQUENCE [LARGE SCALE GENOMIC DNA]</scope>
    <source>
        <strain evidence="6 7">441</strain>
    </source>
</reference>